<keyword evidence="2" id="KW-0548">Nucleotidyltransferase</keyword>
<sequence>VLLQGEGVDERPIEFASRLLSPAERNYSCLEREALAVVWSATEKFRIYLECAEVTIGTDHQPLQWLFSIKFPSGRLARWAMRIQSLNMKLVYTPGRIVVADTLSRPICEQEAIASCGISYVTIELPSFSKGDFRQNQKDDPELDKIIVALEGADQLN</sequence>
<evidence type="ECO:0000256" key="1">
    <source>
        <dbReference type="ARBA" id="ARBA00022679"/>
    </source>
</evidence>
<keyword evidence="5" id="KW-0378">Hydrolase</keyword>
<evidence type="ECO:0000256" key="6">
    <source>
        <dbReference type="ARBA" id="ARBA00022918"/>
    </source>
</evidence>
<protein>
    <submittedName>
        <fullName evidence="8">Retrovirus-related Pol polyprotein</fullName>
    </submittedName>
</protein>
<name>V5IAG3_ANOGL</name>
<keyword evidence="4" id="KW-0255">Endonuclease</keyword>
<dbReference type="Pfam" id="PF17917">
    <property type="entry name" value="RT_RNaseH"/>
    <property type="match status" value="1"/>
</dbReference>
<dbReference type="SUPFAM" id="SSF56672">
    <property type="entry name" value="DNA/RNA polymerases"/>
    <property type="match status" value="1"/>
</dbReference>
<evidence type="ECO:0000256" key="3">
    <source>
        <dbReference type="ARBA" id="ARBA00022722"/>
    </source>
</evidence>
<feature type="domain" description="Reverse transcriptase RNase H-like" evidence="7">
    <location>
        <begin position="1"/>
        <end position="84"/>
    </location>
</feature>
<dbReference type="CDD" id="cd09274">
    <property type="entry name" value="RNase_HI_RT_Ty3"/>
    <property type="match status" value="1"/>
</dbReference>
<dbReference type="EMBL" id="GALX01001235">
    <property type="protein sequence ID" value="JAB67231.1"/>
    <property type="molecule type" value="Transcribed_RNA"/>
</dbReference>
<evidence type="ECO:0000256" key="4">
    <source>
        <dbReference type="ARBA" id="ARBA00022759"/>
    </source>
</evidence>
<proteinExistence type="predicted"/>
<keyword evidence="6" id="KW-0695">RNA-directed DNA polymerase</keyword>
<dbReference type="GO" id="GO:0016787">
    <property type="term" value="F:hydrolase activity"/>
    <property type="evidence" value="ECO:0007669"/>
    <property type="project" value="UniProtKB-KW"/>
</dbReference>
<gene>
    <name evidence="8" type="primary">POL2</name>
</gene>
<dbReference type="InterPro" id="IPR043502">
    <property type="entry name" value="DNA/RNA_pol_sf"/>
</dbReference>
<dbReference type="GO" id="GO:0004519">
    <property type="term" value="F:endonuclease activity"/>
    <property type="evidence" value="ECO:0007669"/>
    <property type="project" value="UniProtKB-KW"/>
</dbReference>
<evidence type="ECO:0000256" key="5">
    <source>
        <dbReference type="ARBA" id="ARBA00022801"/>
    </source>
</evidence>
<dbReference type="PANTHER" id="PTHR37984:SF5">
    <property type="entry name" value="PROTEIN NYNRIN-LIKE"/>
    <property type="match status" value="1"/>
</dbReference>
<dbReference type="AlphaFoldDB" id="V5IAG3"/>
<keyword evidence="1" id="KW-0808">Transferase</keyword>
<dbReference type="GO" id="GO:0003964">
    <property type="term" value="F:RNA-directed DNA polymerase activity"/>
    <property type="evidence" value="ECO:0007669"/>
    <property type="project" value="UniProtKB-KW"/>
</dbReference>
<evidence type="ECO:0000256" key="2">
    <source>
        <dbReference type="ARBA" id="ARBA00022695"/>
    </source>
</evidence>
<dbReference type="InterPro" id="IPR041373">
    <property type="entry name" value="RT_RNaseH"/>
</dbReference>
<keyword evidence="3" id="KW-0540">Nuclease</keyword>
<dbReference type="InterPro" id="IPR050951">
    <property type="entry name" value="Retrovirus_Pol_polyprotein"/>
</dbReference>
<evidence type="ECO:0000313" key="8">
    <source>
        <dbReference type="EMBL" id="JAB67231.1"/>
    </source>
</evidence>
<organism evidence="8">
    <name type="scientific">Anoplophora glabripennis</name>
    <name type="common">Asian longhorn beetle</name>
    <name type="synonym">Anoplophora nobilis</name>
    <dbReference type="NCBI Taxonomy" id="217634"/>
    <lineage>
        <taxon>Eukaryota</taxon>
        <taxon>Metazoa</taxon>
        <taxon>Ecdysozoa</taxon>
        <taxon>Arthropoda</taxon>
        <taxon>Hexapoda</taxon>
        <taxon>Insecta</taxon>
        <taxon>Pterygota</taxon>
        <taxon>Neoptera</taxon>
        <taxon>Endopterygota</taxon>
        <taxon>Coleoptera</taxon>
        <taxon>Polyphaga</taxon>
        <taxon>Cucujiformia</taxon>
        <taxon>Chrysomeloidea</taxon>
        <taxon>Cerambycidae</taxon>
        <taxon>Lamiinae</taxon>
        <taxon>Lamiini</taxon>
        <taxon>Anoplophora</taxon>
    </lineage>
</organism>
<reference evidence="8" key="1">
    <citation type="submission" date="2013-07" db="EMBL/GenBank/DDBJ databases">
        <title>Midgut Transcriptome Profiling of Anoplphora glabripennis, a Lignocellulose Degrading, Wood-Boring Cerambycid.</title>
        <authorList>
            <person name="Scully E.D."/>
            <person name="Hoover K."/>
            <person name="Carlson J.E."/>
            <person name="Tien M."/>
            <person name="Geib S.M."/>
        </authorList>
    </citation>
    <scope>NUCLEOTIDE SEQUENCE</scope>
</reference>
<evidence type="ECO:0000259" key="7">
    <source>
        <dbReference type="Pfam" id="PF17917"/>
    </source>
</evidence>
<dbReference type="PANTHER" id="PTHR37984">
    <property type="entry name" value="PROTEIN CBG26694"/>
    <property type="match status" value="1"/>
</dbReference>
<accession>V5IAG3</accession>
<feature type="non-terminal residue" evidence="8">
    <location>
        <position position="1"/>
    </location>
</feature>